<evidence type="ECO:0000259" key="5">
    <source>
        <dbReference type="PROSITE" id="PS50110"/>
    </source>
</evidence>
<dbReference type="RefSeq" id="WP_210055770.1">
    <property type="nucleotide sequence ID" value="NZ_BAAAMH010000005.1"/>
</dbReference>
<accession>A0ABS4Z8G4</accession>
<evidence type="ECO:0000313" key="7">
    <source>
        <dbReference type="Proteomes" id="UP000758168"/>
    </source>
</evidence>
<feature type="modified residue" description="4-aspartylphosphate" evidence="3">
    <location>
        <position position="69"/>
    </location>
</feature>
<dbReference type="InterPro" id="IPR000792">
    <property type="entry name" value="Tscrpt_reg_LuxR_C"/>
</dbReference>
<dbReference type="Proteomes" id="UP000758168">
    <property type="component" value="Unassembled WGS sequence"/>
</dbReference>
<dbReference type="PRINTS" id="PR00038">
    <property type="entry name" value="HTHLUXR"/>
</dbReference>
<comment type="caution">
    <text evidence="6">The sequence shown here is derived from an EMBL/GenBank/DDBJ whole genome shotgun (WGS) entry which is preliminary data.</text>
</comment>
<keyword evidence="1 3" id="KW-0597">Phosphoprotein</keyword>
<name>A0ABS4Z8G4_9ACTN</name>
<dbReference type="InterPro" id="IPR039420">
    <property type="entry name" value="WalR-like"/>
</dbReference>
<sequence length="227" mass="23464">MTVADEEPTADGDDRDRTVLVVDDHRSFAEMLAAALDGTPGLRCVGIAGSASEGVALARRLQPDVVVMDIQMPREDGLVATARVREVAPGALVAVLTAHASPEWVGKAAQAGASAFVPKNGSLQEMLDVLTGLQRGQLVVAPSAFRVPVDPSPVADVPELSPREVDVLRLLADGTAVKDLAPVLGISLNTARGYVKSVRAKLGAASQLEAVLKARELGLLADPGPSA</sequence>
<protein>
    <submittedName>
        <fullName evidence="6">DNA-binding NarL/FixJ family response regulator</fullName>
    </submittedName>
</protein>
<dbReference type="InterPro" id="IPR011006">
    <property type="entry name" value="CheY-like_superfamily"/>
</dbReference>
<keyword evidence="7" id="KW-1185">Reference proteome</keyword>
<reference evidence="6 7" key="1">
    <citation type="submission" date="2021-03" db="EMBL/GenBank/DDBJ databases">
        <title>Sequencing the genomes of 1000 actinobacteria strains.</title>
        <authorList>
            <person name="Klenk H.-P."/>
        </authorList>
    </citation>
    <scope>NUCLEOTIDE SEQUENCE [LARGE SCALE GENOMIC DNA]</scope>
    <source>
        <strain evidence="6 7">DSM 12936</strain>
    </source>
</reference>
<dbReference type="PANTHER" id="PTHR43214">
    <property type="entry name" value="TWO-COMPONENT RESPONSE REGULATOR"/>
    <property type="match status" value="1"/>
</dbReference>
<dbReference type="Pfam" id="PF00196">
    <property type="entry name" value="GerE"/>
    <property type="match status" value="1"/>
</dbReference>
<feature type="domain" description="Response regulatory" evidence="5">
    <location>
        <begin position="18"/>
        <end position="134"/>
    </location>
</feature>
<dbReference type="PANTHER" id="PTHR43214:SF42">
    <property type="entry name" value="TRANSCRIPTIONAL REGULATORY PROTEIN DESR"/>
    <property type="match status" value="1"/>
</dbReference>
<dbReference type="CDD" id="cd17535">
    <property type="entry name" value="REC_NarL-like"/>
    <property type="match status" value="1"/>
</dbReference>
<dbReference type="Gene3D" id="1.10.10.10">
    <property type="entry name" value="Winged helix-like DNA-binding domain superfamily/Winged helix DNA-binding domain"/>
    <property type="match status" value="1"/>
</dbReference>
<dbReference type="PROSITE" id="PS50043">
    <property type="entry name" value="HTH_LUXR_2"/>
    <property type="match status" value="1"/>
</dbReference>
<evidence type="ECO:0000256" key="1">
    <source>
        <dbReference type="ARBA" id="ARBA00022553"/>
    </source>
</evidence>
<evidence type="ECO:0000259" key="4">
    <source>
        <dbReference type="PROSITE" id="PS50043"/>
    </source>
</evidence>
<dbReference type="PROSITE" id="PS50110">
    <property type="entry name" value="RESPONSE_REGULATORY"/>
    <property type="match status" value="1"/>
</dbReference>
<dbReference type="Gene3D" id="3.40.50.2300">
    <property type="match status" value="1"/>
</dbReference>
<dbReference type="InterPro" id="IPR001789">
    <property type="entry name" value="Sig_transdc_resp-reg_receiver"/>
</dbReference>
<dbReference type="EMBL" id="JAGIOB010000001">
    <property type="protein sequence ID" value="MBP2417347.1"/>
    <property type="molecule type" value="Genomic_DNA"/>
</dbReference>
<dbReference type="Pfam" id="PF00072">
    <property type="entry name" value="Response_reg"/>
    <property type="match status" value="1"/>
</dbReference>
<organism evidence="6 7">
    <name type="scientific">Microlunatus capsulatus</name>
    <dbReference type="NCBI Taxonomy" id="99117"/>
    <lineage>
        <taxon>Bacteria</taxon>
        <taxon>Bacillati</taxon>
        <taxon>Actinomycetota</taxon>
        <taxon>Actinomycetes</taxon>
        <taxon>Propionibacteriales</taxon>
        <taxon>Propionibacteriaceae</taxon>
        <taxon>Microlunatus</taxon>
    </lineage>
</organism>
<evidence type="ECO:0000256" key="2">
    <source>
        <dbReference type="ARBA" id="ARBA00023125"/>
    </source>
</evidence>
<proteinExistence type="predicted"/>
<dbReference type="InterPro" id="IPR036388">
    <property type="entry name" value="WH-like_DNA-bd_sf"/>
</dbReference>
<evidence type="ECO:0000256" key="3">
    <source>
        <dbReference type="PROSITE-ProRule" id="PRU00169"/>
    </source>
</evidence>
<dbReference type="InterPro" id="IPR058245">
    <property type="entry name" value="NreC/VraR/RcsB-like_REC"/>
</dbReference>
<dbReference type="SUPFAM" id="SSF46894">
    <property type="entry name" value="C-terminal effector domain of the bipartite response regulators"/>
    <property type="match status" value="1"/>
</dbReference>
<dbReference type="SMART" id="SM00421">
    <property type="entry name" value="HTH_LUXR"/>
    <property type="match status" value="1"/>
</dbReference>
<keyword evidence="2 6" id="KW-0238">DNA-binding</keyword>
<evidence type="ECO:0000313" key="6">
    <source>
        <dbReference type="EMBL" id="MBP2417347.1"/>
    </source>
</evidence>
<dbReference type="CDD" id="cd06170">
    <property type="entry name" value="LuxR_C_like"/>
    <property type="match status" value="1"/>
</dbReference>
<dbReference type="SMART" id="SM00448">
    <property type="entry name" value="REC"/>
    <property type="match status" value="1"/>
</dbReference>
<dbReference type="InterPro" id="IPR016032">
    <property type="entry name" value="Sig_transdc_resp-reg_C-effctor"/>
</dbReference>
<feature type="domain" description="HTH luxR-type" evidence="4">
    <location>
        <begin position="153"/>
        <end position="218"/>
    </location>
</feature>
<gene>
    <name evidence="6" type="ORF">JOF54_002269</name>
</gene>
<dbReference type="GO" id="GO:0003677">
    <property type="term" value="F:DNA binding"/>
    <property type="evidence" value="ECO:0007669"/>
    <property type="project" value="UniProtKB-KW"/>
</dbReference>
<dbReference type="SUPFAM" id="SSF52172">
    <property type="entry name" value="CheY-like"/>
    <property type="match status" value="1"/>
</dbReference>